<dbReference type="Proteomes" id="UP001316189">
    <property type="component" value="Chromosome"/>
</dbReference>
<feature type="region of interest" description="Disordered" evidence="2">
    <location>
        <begin position="429"/>
        <end position="465"/>
    </location>
</feature>
<dbReference type="InterPro" id="IPR003488">
    <property type="entry name" value="DprA"/>
</dbReference>
<dbReference type="PANTHER" id="PTHR43022">
    <property type="entry name" value="PROTEIN SMF"/>
    <property type="match status" value="1"/>
</dbReference>
<feature type="region of interest" description="Disordered" evidence="2">
    <location>
        <begin position="356"/>
        <end position="378"/>
    </location>
</feature>
<feature type="compositionally biased region" description="Basic and acidic residues" evidence="2">
    <location>
        <begin position="444"/>
        <end position="465"/>
    </location>
</feature>
<keyword evidence="5" id="KW-1185">Reference proteome</keyword>
<dbReference type="Pfam" id="PF02481">
    <property type="entry name" value="DNA_processg_A"/>
    <property type="match status" value="1"/>
</dbReference>
<evidence type="ECO:0000313" key="4">
    <source>
        <dbReference type="EMBL" id="UUI74216.1"/>
    </source>
</evidence>
<evidence type="ECO:0000313" key="5">
    <source>
        <dbReference type="Proteomes" id="UP001316189"/>
    </source>
</evidence>
<dbReference type="SUPFAM" id="SSF102405">
    <property type="entry name" value="MCP/YpsA-like"/>
    <property type="match status" value="1"/>
</dbReference>
<dbReference type="PANTHER" id="PTHR43022:SF1">
    <property type="entry name" value="PROTEIN SMF"/>
    <property type="match status" value="1"/>
</dbReference>
<reference evidence="4 5" key="1">
    <citation type="submission" date="2022-07" db="EMBL/GenBank/DDBJ databases">
        <title>Novel species in genus cellulomonas.</title>
        <authorList>
            <person name="Ye L."/>
        </authorList>
    </citation>
    <scope>NUCLEOTIDE SEQUENCE [LARGE SCALE GENOMIC DNA]</scope>
    <source>
        <strain evidence="5">zg-Y338</strain>
    </source>
</reference>
<dbReference type="EMBL" id="CP101988">
    <property type="protein sequence ID" value="UUI74216.1"/>
    <property type="molecule type" value="Genomic_DNA"/>
</dbReference>
<feature type="compositionally biased region" description="Basic and acidic residues" evidence="2">
    <location>
        <begin position="1"/>
        <end position="12"/>
    </location>
</feature>
<sequence>MSPAREVAREPAEAAAPGAGEHGRPGGVHGRMATDGAGPGQDADAETLARAAWSALVEPGDPVAGALVGVYGAGPALRWARLAASRGVDAAFLEVDPESRPDVLEPLRRRLARAVGRWEPRFAALDPRRDVERLARSGGTLLHPGSDAWPESLADLGHAAPLCLWVRGNSDLDALTSRSVALVGSRAATAYGQRVATDLAEGLASRDVGIVSGGAYGIDAAAHRGALAVDGRTVVLLAGGVDRPYPQGNARLVESALEVGGAAVSESPPGAAPLRSRFLQRNRLIAALGSATVVVEAAWRSGALSTAHHAAALLRPLGAVPGPVTSVASAGCHRLLREGAAVCVTDTAEVLELLAPSGEDLAPERDASARPGDGLDERTRHVLDVLPRRGAASHEELARRAGLSVAEARSAAGVLGLLGIAERTATGWARARPALSGPVARPAGLDHEGRADDQRREHDGQLRDQ</sequence>
<gene>
    <name evidence="4" type="primary">dprA</name>
    <name evidence="4" type="ORF">NP064_10350</name>
</gene>
<dbReference type="NCBIfam" id="TIGR00732">
    <property type="entry name" value="dprA"/>
    <property type="match status" value="1"/>
</dbReference>
<feature type="domain" description="Smf/DprA SLOG" evidence="3">
    <location>
        <begin position="142"/>
        <end position="354"/>
    </location>
</feature>
<protein>
    <submittedName>
        <fullName evidence="4">DNA-processing protein DprA</fullName>
    </submittedName>
</protein>
<dbReference type="Gene3D" id="3.40.50.450">
    <property type="match status" value="1"/>
</dbReference>
<evidence type="ECO:0000256" key="2">
    <source>
        <dbReference type="SAM" id="MobiDB-lite"/>
    </source>
</evidence>
<feature type="region of interest" description="Disordered" evidence="2">
    <location>
        <begin position="1"/>
        <end position="44"/>
    </location>
</feature>
<dbReference type="RefSeq" id="WP_227569744.1">
    <property type="nucleotide sequence ID" value="NZ_CP101988.1"/>
</dbReference>
<name>A0ABY5KXP2_9CELL</name>
<feature type="compositionally biased region" description="Basic and acidic residues" evidence="2">
    <location>
        <begin position="362"/>
        <end position="378"/>
    </location>
</feature>
<evidence type="ECO:0000259" key="3">
    <source>
        <dbReference type="Pfam" id="PF02481"/>
    </source>
</evidence>
<proteinExistence type="inferred from homology"/>
<comment type="similarity">
    <text evidence="1">Belongs to the DprA/Smf family.</text>
</comment>
<dbReference type="InterPro" id="IPR057666">
    <property type="entry name" value="DrpA_SLOG"/>
</dbReference>
<evidence type="ECO:0000256" key="1">
    <source>
        <dbReference type="ARBA" id="ARBA00006525"/>
    </source>
</evidence>
<organism evidence="4 5">
    <name type="scientific">Cellulomonas chengniuliangii</name>
    <dbReference type="NCBI Taxonomy" id="2968084"/>
    <lineage>
        <taxon>Bacteria</taxon>
        <taxon>Bacillati</taxon>
        <taxon>Actinomycetota</taxon>
        <taxon>Actinomycetes</taxon>
        <taxon>Micrococcales</taxon>
        <taxon>Cellulomonadaceae</taxon>
        <taxon>Cellulomonas</taxon>
    </lineage>
</organism>
<accession>A0ABY5KXP2</accession>